<dbReference type="Proteomes" id="UP000591735">
    <property type="component" value="Unassembled WGS sequence"/>
</dbReference>
<dbReference type="InterPro" id="IPR009875">
    <property type="entry name" value="PilZ_domain"/>
</dbReference>
<dbReference type="GO" id="GO:0035438">
    <property type="term" value="F:cyclic-di-GMP binding"/>
    <property type="evidence" value="ECO:0007669"/>
    <property type="project" value="InterPro"/>
</dbReference>
<comment type="caution">
    <text evidence="2">The sequence shown here is derived from an EMBL/GenBank/DDBJ whole genome shotgun (WGS) entry which is preliminary data.</text>
</comment>
<accession>A0A840UCU9</accession>
<dbReference type="SUPFAM" id="SSF141371">
    <property type="entry name" value="PilZ domain-like"/>
    <property type="match status" value="1"/>
</dbReference>
<keyword evidence="3" id="KW-1185">Reference proteome</keyword>
<sequence length="120" mass="13257">MEHRLSQRFNGGLPILLYKRGIPVATGEVRNASRCGLFIATEYDDVRLNQAVKLGFRLAGDYSGRLYSLNAHVVRVDGEGVGVDLDATGNDARTISELVIWFQDHAMAPVKAVRTVQYAH</sequence>
<dbReference type="RefSeq" id="WP_183700427.1">
    <property type="nucleotide sequence ID" value="NZ_JACHFE010000002.1"/>
</dbReference>
<proteinExistence type="predicted"/>
<reference evidence="2 3" key="1">
    <citation type="submission" date="2020-08" db="EMBL/GenBank/DDBJ databases">
        <title>Genomic Encyclopedia of Type Strains, Phase IV (KMG-IV): sequencing the most valuable type-strain genomes for metagenomic binning, comparative biology and taxonomic classification.</title>
        <authorList>
            <person name="Goeker M."/>
        </authorList>
    </citation>
    <scope>NUCLEOTIDE SEQUENCE [LARGE SCALE GENOMIC DNA]</scope>
    <source>
        <strain evidence="2 3">DSM 22359</strain>
    </source>
</reference>
<organism evidence="2 3">
    <name type="scientific">Marinobacter oulmenensis</name>
    <dbReference type="NCBI Taxonomy" id="643747"/>
    <lineage>
        <taxon>Bacteria</taxon>
        <taxon>Pseudomonadati</taxon>
        <taxon>Pseudomonadota</taxon>
        <taxon>Gammaproteobacteria</taxon>
        <taxon>Pseudomonadales</taxon>
        <taxon>Marinobacteraceae</taxon>
        <taxon>Marinobacter</taxon>
    </lineage>
</organism>
<evidence type="ECO:0000313" key="2">
    <source>
        <dbReference type="EMBL" id="MBB5320541.1"/>
    </source>
</evidence>
<dbReference type="Pfam" id="PF07238">
    <property type="entry name" value="PilZ"/>
    <property type="match status" value="1"/>
</dbReference>
<dbReference type="Gene3D" id="2.40.10.220">
    <property type="entry name" value="predicted glycosyltransferase like domains"/>
    <property type="match status" value="1"/>
</dbReference>
<name>A0A840UCU9_9GAMM</name>
<evidence type="ECO:0000313" key="3">
    <source>
        <dbReference type="Proteomes" id="UP000591735"/>
    </source>
</evidence>
<protein>
    <recommendedName>
        <fullName evidence="1">PilZ domain-containing protein</fullName>
    </recommendedName>
</protein>
<evidence type="ECO:0000259" key="1">
    <source>
        <dbReference type="Pfam" id="PF07238"/>
    </source>
</evidence>
<dbReference type="EMBL" id="JACHFE010000002">
    <property type="protein sequence ID" value="MBB5320541.1"/>
    <property type="molecule type" value="Genomic_DNA"/>
</dbReference>
<dbReference type="AlphaFoldDB" id="A0A840UCU9"/>
<feature type="domain" description="PilZ" evidence="1">
    <location>
        <begin position="4"/>
        <end position="99"/>
    </location>
</feature>
<gene>
    <name evidence="2" type="ORF">HNR38_001013</name>
</gene>